<evidence type="ECO:0000256" key="9">
    <source>
        <dbReference type="ARBA" id="ARBA00048781"/>
    </source>
</evidence>
<dbReference type="InterPro" id="IPR029001">
    <property type="entry name" value="ITPase-like_fam"/>
</dbReference>
<evidence type="ECO:0000256" key="3">
    <source>
        <dbReference type="ARBA" id="ARBA00022741"/>
    </source>
</evidence>
<organism evidence="12">
    <name type="scientific">Fervidicoccus fontis</name>
    <dbReference type="NCBI Taxonomy" id="683846"/>
    <lineage>
        <taxon>Archaea</taxon>
        <taxon>Thermoproteota</taxon>
        <taxon>Thermoprotei</taxon>
        <taxon>Fervidicoccales</taxon>
        <taxon>Fervidicoccaceae</taxon>
        <taxon>Fervidicoccus</taxon>
    </lineage>
</organism>
<evidence type="ECO:0000259" key="11">
    <source>
        <dbReference type="Pfam" id="PF01931"/>
    </source>
</evidence>
<comment type="cofactor">
    <cofactor evidence="1">
        <name>Mn(2+)</name>
        <dbReference type="ChEBI" id="CHEBI:29035"/>
    </cofactor>
</comment>
<evidence type="ECO:0000256" key="2">
    <source>
        <dbReference type="ARBA" id="ARBA00022723"/>
    </source>
</evidence>
<dbReference type="GO" id="GO:0046872">
    <property type="term" value="F:metal ion binding"/>
    <property type="evidence" value="ECO:0007669"/>
    <property type="project" value="UniProtKB-KW"/>
</dbReference>
<dbReference type="GO" id="GO:0009117">
    <property type="term" value="P:nucleotide metabolic process"/>
    <property type="evidence" value="ECO:0007669"/>
    <property type="project" value="UniProtKB-KW"/>
</dbReference>
<dbReference type="FunFam" id="3.90.950.10:FF:000002">
    <property type="entry name" value="Inosine/xanthosine triphosphatase"/>
    <property type="match status" value="1"/>
</dbReference>
<keyword evidence="4 10" id="KW-0378">Hydrolase</keyword>
<comment type="catalytic activity">
    <reaction evidence="8 10">
        <text>ITP + H2O = IDP + phosphate + H(+)</text>
        <dbReference type="Rhea" id="RHEA:28330"/>
        <dbReference type="ChEBI" id="CHEBI:15377"/>
        <dbReference type="ChEBI" id="CHEBI:15378"/>
        <dbReference type="ChEBI" id="CHEBI:43474"/>
        <dbReference type="ChEBI" id="CHEBI:58280"/>
        <dbReference type="ChEBI" id="CHEBI:61402"/>
        <dbReference type="EC" id="3.6.1.73"/>
    </reaction>
</comment>
<accession>A0A7J3SN56</accession>
<dbReference type="InterPro" id="IPR002786">
    <property type="entry name" value="Non_canon_purine_NTPase"/>
</dbReference>
<gene>
    <name evidence="12" type="primary">yjjX</name>
    <name evidence="12" type="ORF">ENW83_03880</name>
</gene>
<dbReference type="InterPro" id="IPR050299">
    <property type="entry name" value="YjjX_NTPase"/>
</dbReference>
<dbReference type="InterPro" id="IPR026533">
    <property type="entry name" value="NTPase/PRRC1"/>
</dbReference>
<dbReference type="PANTHER" id="PTHR34699">
    <property type="match status" value="1"/>
</dbReference>
<keyword evidence="5 10" id="KW-0460">Magnesium</keyword>
<keyword evidence="7 10" id="KW-0464">Manganese</keyword>
<dbReference type="AlphaFoldDB" id="A0A7J3SN56"/>
<comment type="function">
    <text evidence="10">Phosphatase that hydrolyzes non-canonical purine nucleotides such as XTP and ITP to their respective diphosphate derivatives. Probably excludes non-canonical purines from DNA/RNA precursor pool, thus preventing their incorporation into DNA/RNA and avoiding chromosomal lesions.</text>
</comment>
<keyword evidence="6 10" id="KW-0546">Nucleotide metabolism</keyword>
<feature type="domain" description="Non-canonical purine NTP phosphatase/PRRC1" evidence="11">
    <location>
        <begin position="7"/>
        <end position="171"/>
    </location>
</feature>
<comment type="caution">
    <text evidence="12">The sequence shown here is derived from an EMBL/GenBank/DDBJ whole genome shotgun (WGS) entry which is preliminary data.</text>
</comment>
<dbReference type="SUPFAM" id="SSF52972">
    <property type="entry name" value="ITPase-like"/>
    <property type="match status" value="1"/>
</dbReference>
<evidence type="ECO:0000313" key="12">
    <source>
        <dbReference type="EMBL" id="HGZ60329.1"/>
    </source>
</evidence>
<proteinExistence type="inferred from homology"/>
<evidence type="ECO:0000256" key="7">
    <source>
        <dbReference type="ARBA" id="ARBA00023211"/>
    </source>
</evidence>
<comment type="subunit">
    <text evidence="10">Homodimer.</text>
</comment>
<dbReference type="GO" id="GO:0000166">
    <property type="term" value="F:nucleotide binding"/>
    <property type="evidence" value="ECO:0007669"/>
    <property type="project" value="UniProtKB-KW"/>
</dbReference>
<evidence type="ECO:0000256" key="4">
    <source>
        <dbReference type="ARBA" id="ARBA00022801"/>
    </source>
</evidence>
<dbReference type="EC" id="3.6.1.73" evidence="10"/>
<comment type="cofactor">
    <cofactor evidence="10">
        <name>Mg(2+)</name>
        <dbReference type="ChEBI" id="CHEBI:18420"/>
    </cofactor>
    <cofactor evidence="10">
        <name>Mn(2+)</name>
        <dbReference type="ChEBI" id="CHEBI:29035"/>
    </cofactor>
    <text evidence="10">Binds 1 divalent metal cation per subunit; can use either Mg(2+) or Mn(2+).</text>
</comment>
<name>A0A7J3SN56_9CREN</name>
<evidence type="ECO:0000256" key="8">
    <source>
        <dbReference type="ARBA" id="ARBA00048174"/>
    </source>
</evidence>
<dbReference type="GO" id="GO:0103023">
    <property type="term" value="F:ITPase activity"/>
    <property type="evidence" value="ECO:0007669"/>
    <property type="project" value="UniProtKB-EC"/>
</dbReference>
<sequence>MLNVCCGTKNPSKLKGIGHAFSEFFKDLKITGIEVSNSVGPQPIGIDKTMKGAKTRAELPLKFESGCDFGVGVEAGIIKINEDYYNIVASFILDRENNGSFGFSPAFGLPHKFVKNLINGKYSELEQIADSYFRTKNIGEGIGIIGILTAGKITREVLTYYAVMMSLVPFLNKELYNPGSP</sequence>
<keyword evidence="3 10" id="KW-0547">Nucleotide-binding</keyword>
<reference evidence="12" key="1">
    <citation type="journal article" date="2020" name="mSystems">
        <title>Genome- and Community-Level Interaction Insights into Carbon Utilization and Element Cycling Functions of Hydrothermarchaeota in Hydrothermal Sediment.</title>
        <authorList>
            <person name="Zhou Z."/>
            <person name="Liu Y."/>
            <person name="Xu W."/>
            <person name="Pan J."/>
            <person name="Luo Z.H."/>
            <person name="Li M."/>
        </authorList>
    </citation>
    <scope>NUCLEOTIDE SEQUENCE [LARGE SCALE GENOMIC DNA]</scope>
    <source>
        <strain evidence="12">SpSt-885</strain>
    </source>
</reference>
<evidence type="ECO:0000256" key="10">
    <source>
        <dbReference type="HAMAP-Rule" id="MF_00648"/>
    </source>
</evidence>
<dbReference type="NCBIfam" id="TIGR00258">
    <property type="entry name" value="inosine/xanthosine triphosphatase"/>
    <property type="match status" value="1"/>
</dbReference>
<comment type="caution">
    <text evidence="10">Lacks conserved residue(s) required for the propagation of feature annotation.</text>
</comment>
<dbReference type="Pfam" id="PF01931">
    <property type="entry name" value="NTPase_I-T"/>
    <property type="match status" value="1"/>
</dbReference>
<dbReference type="HAMAP" id="MF_00648">
    <property type="entry name" value="Non_canon_purine_NTPase_YjjX"/>
    <property type="match status" value="1"/>
</dbReference>
<protein>
    <recommendedName>
        <fullName evidence="10">Probable inosine/xanthosine triphosphatase</fullName>
        <shortName evidence="10">ITPase/XTPase</shortName>
        <ecNumber evidence="10">3.6.1.73</ecNumber>
    </recommendedName>
    <alternativeName>
        <fullName evidence="10">Non-canonical purine NTP phosphatase</fullName>
    </alternativeName>
    <alternativeName>
        <fullName evidence="10">Non-standard purine NTP phosphatase</fullName>
    </alternativeName>
    <alternativeName>
        <fullName evidence="10">Nucleoside-triphosphate phosphatase</fullName>
        <shortName evidence="10">NTPase</shortName>
    </alternativeName>
</protein>
<dbReference type="Gene3D" id="3.90.950.10">
    <property type="match status" value="1"/>
</dbReference>
<comment type="catalytic activity">
    <reaction evidence="9 10">
        <text>XTP + H2O = XDP + phosphate + H(+)</text>
        <dbReference type="Rhea" id="RHEA:28406"/>
        <dbReference type="ChEBI" id="CHEBI:15377"/>
        <dbReference type="ChEBI" id="CHEBI:15378"/>
        <dbReference type="ChEBI" id="CHEBI:43474"/>
        <dbReference type="ChEBI" id="CHEBI:59884"/>
        <dbReference type="ChEBI" id="CHEBI:61314"/>
        <dbReference type="EC" id="3.6.1.73"/>
    </reaction>
</comment>
<comment type="similarity">
    <text evidence="10">Belongs to the YjjX NTPase family.</text>
</comment>
<evidence type="ECO:0000256" key="5">
    <source>
        <dbReference type="ARBA" id="ARBA00022842"/>
    </source>
</evidence>
<evidence type="ECO:0000256" key="1">
    <source>
        <dbReference type="ARBA" id="ARBA00001936"/>
    </source>
</evidence>
<evidence type="ECO:0000256" key="6">
    <source>
        <dbReference type="ARBA" id="ARBA00023080"/>
    </source>
</evidence>
<dbReference type="PANTHER" id="PTHR34699:SF2">
    <property type="entry name" value="NON-CANONICAL PURINE NTP PHOSPHATASE_PRRC1 DOMAIN-CONTAINING PROTEIN"/>
    <property type="match status" value="1"/>
</dbReference>
<dbReference type="EMBL" id="DTLS01000110">
    <property type="protein sequence ID" value="HGZ60329.1"/>
    <property type="molecule type" value="Genomic_DNA"/>
</dbReference>
<keyword evidence="2 10" id="KW-0479">Metal-binding</keyword>
<dbReference type="GO" id="GO:0006772">
    <property type="term" value="P:thiamine metabolic process"/>
    <property type="evidence" value="ECO:0007669"/>
    <property type="project" value="TreeGrafter"/>
</dbReference>